<keyword evidence="5" id="KW-0406">Ion transport</keyword>
<dbReference type="SUPFAM" id="SSF63712">
    <property type="entry name" value="Nicotinic receptor ligand binding domain-like"/>
    <property type="match status" value="1"/>
</dbReference>
<evidence type="ECO:0000256" key="5">
    <source>
        <dbReference type="RuleBase" id="RU000687"/>
    </source>
</evidence>
<evidence type="ECO:0000256" key="4">
    <source>
        <dbReference type="ARBA" id="ARBA00023136"/>
    </source>
</evidence>
<feature type="non-terminal residue" evidence="8">
    <location>
        <position position="1"/>
    </location>
</feature>
<feature type="signal peptide" evidence="5">
    <location>
        <begin position="1"/>
        <end position="31"/>
    </location>
</feature>
<dbReference type="InterPro" id="IPR036719">
    <property type="entry name" value="Neuro-gated_channel_TM_sf"/>
</dbReference>
<feature type="transmembrane region" description="Helical" evidence="5">
    <location>
        <begin position="195"/>
        <end position="215"/>
    </location>
</feature>
<feature type="domain" description="Neurotransmitter-gated ion-channel transmembrane" evidence="7">
    <location>
        <begin position="200"/>
        <end position="272"/>
    </location>
</feature>
<dbReference type="PRINTS" id="PR00252">
    <property type="entry name" value="NRIONCHANNEL"/>
</dbReference>
<dbReference type="Gene3D" id="2.70.170.10">
    <property type="entry name" value="Neurotransmitter-gated ion-channel ligand-binding domain"/>
    <property type="match status" value="1"/>
</dbReference>
<dbReference type="Pfam" id="PF02931">
    <property type="entry name" value="Neur_chan_LBD"/>
    <property type="match status" value="1"/>
</dbReference>
<dbReference type="PROSITE" id="PS00236">
    <property type="entry name" value="NEUROTR_ION_CHANNEL"/>
    <property type="match status" value="1"/>
</dbReference>
<feature type="non-terminal residue" evidence="8">
    <location>
        <position position="275"/>
    </location>
</feature>
<protein>
    <submittedName>
        <fullName evidence="8">Uncharacterized protein</fullName>
    </submittedName>
</protein>
<comment type="subcellular location">
    <subcellularLocation>
        <location evidence="1">Membrane</location>
        <topology evidence="1">Multi-pass membrane protein</topology>
    </subcellularLocation>
</comment>
<dbReference type="InterPro" id="IPR036734">
    <property type="entry name" value="Neur_chan_lig-bd_sf"/>
</dbReference>
<keyword evidence="3 5" id="KW-1133">Transmembrane helix</keyword>
<evidence type="ECO:0000256" key="1">
    <source>
        <dbReference type="ARBA" id="ARBA00004141"/>
    </source>
</evidence>
<name>A0AAV2IC07_LYMST</name>
<dbReference type="EMBL" id="CAXITT010000618">
    <property type="protein sequence ID" value="CAL1544380.1"/>
    <property type="molecule type" value="Genomic_DNA"/>
</dbReference>
<feature type="transmembrane region" description="Helical" evidence="5">
    <location>
        <begin position="253"/>
        <end position="274"/>
    </location>
</feature>
<dbReference type="CDD" id="cd18989">
    <property type="entry name" value="LGIC_ECD_cation"/>
    <property type="match status" value="1"/>
</dbReference>
<evidence type="ECO:0000313" key="8">
    <source>
        <dbReference type="EMBL" id="CAL1544380.1"/>
    </source>
</evidence>
<dbReference type="CDD" id="cd19051">
    <property type="entry name" value="LGIC_TM_cation"/>
    <property type="match status" value="1"/>
</dbReference>
<keyword evidence="4 5" id="KW-0472">Membrane</keyword>
<sequence>NRRIRPVANQSGPIHVHVSFYLLNLLSITEAQQKIDVNAWVNFTWRDELRTWDPCEYDGIRLIHPEPLDIWRPRTFVSNSVSKRDLFADDYSPLTIYSSGLTRWYPGSVFSASCVMDITHFPFDLQSCFIRLLANEYAEEVVLVPRVPFVITGGYIPNGEWELVSSSVVREAPQFGEESFSRLVITMNFKRRPRFYLVNVIVPVIFMSILSSFVFMLPEDSGERASFSITVLLSLSLFMGIVSGQLPKNADTLPVIITYLFTLLLHSGLCVLVSV</sequence>
<keyword evidence="5" id="KW-0407">Ion channel</keyword>
<gene>
    <name evidence="8" type="ORF">GSLYS_00017893001</name>
</gene>
<dbReference type="InterPro" id="IPR038050">
    <property type="entry name" value="Neuro_actylchol_rec"/>
</dbReference>
<dbReference type="InterPro" id="IPR006029">
    <property type="entry name" value="Neurotrans-gated_channel_TM"/>
</dbReference>
<keyword evidence="9" id="KW-1185">Reference proteome</keyword>
<comment type="caution">
    <text evidence="5">Lacks conserved residue(s) required for the propagation of feature annotation.</text>
</comment>
<comment type="caution">
    <text evidence="8">The sequence shown here is derived from an EMBL/GenBank/DDBJ whole genome shotgun (WGS) entry which is preliminary data.</text>
</comment>
<comment type="similarity">
    <text evidence="5">Belongs to the ligand-gated ion channel (TC 1.A.9) family.</text>
</comment>
<dbReference type="PANTHER" id="PTHR18945">
    <property type="entry name" value="NEUROTRANSMITTER GATED ION CHANNEL"/>
    <property type="match status" value="1"/>
</dbReference>
<dbReference type="InterPro" id="IPR018000">
    <property type="entry name" value="Neurotransmitter_ion_chnl_CS"/>
</dbReference>
<accession>A0AAV2IC07</accession>
<dbReference type="InterPro" id="IPR006202">
    <property type="entry name" value="Neur_chan_lig-bd"/>
</dbReference>
<dbReference type="Pfam" id="PF02932">
    <property type="entry name" value="Neur_chan_memb"/>
    <property type="match status" value="1"/>
</dbReference>
<keyword evidence="5" id="KW-0813">Transport</keyword>
<dbReference type="GO" id="GO:0004888">
    <property type="term" value="F:transmembrane signaling receptor activity"/>
    <property type="evidence" value="ECO:0007669"/>
    <property type="project" value="InterPro"/>
</dbReference>
<dbReference type="GO" id="GO:0005230">
    <property type="term" value="F:extracellular ligand-gated monoatomic ion channel activity"/>
    <property type="evidence" value="ECO:0007669"/>
    <property type="project" value="InterPro"/>
</dbReference>
<dbReference type="SUPFAM" id="SSF90112">
    <property type="entry name" value="Neurotransmitter-gated ion-channel transmembrane pore"/>
    <property type="match status" value="1"/>
</dbReference>
<evidence type="ECO:0000259" key="6">
    <source>
        <dbReference type="Pfam" id="PF02931"/>
    </source>
</evidence>
<dbReference type="InterPro" id="IPR006201">
    <property type="entry name" value="Neur_channel"/>
</dbReference>
<reference evidence="8 9" key="1">
    <citation type="submission" date="2024-04" db="EMBL/GenBank/DDBJ databases">
        <authorList>
            <consortium name="Genoscope - CEA"/>
            <person name="William W."/>
        </authorList>
    </citation>
    <scope>NUCLEOTIDE SEQUENCE [LARGE SCALE GENOMIC DNA]</scope>
</reference>
<evidence type="ECO:0000313" key="9">
    <source>
        <dbReference type="Proteomes" id="UP001497497"/>
    </source>
</evidence>
<feature type="transmembrane region" description="Helical" evidence="5">
    <location>
        <begin position="227"/>
        <end position="246"/>
    </location>
</feature>
<organism evidence="8 9">
    <name type="scientific">Lymnaea stagnalis</name>
    <name type="common">Great pond snail</name>
    <name type="synonym">Helix stagnalis</name>
    <dbReference type="NCBI Taxonomy" id="6523"/>
    <lineage>
        <taxon>Eukaryota</taxon>
        <taxon>Metazoa</taxon>
        <taxon>Spiralia</taxon>
        <taxon>Lophotrochozoa</taxon>
        <taxon>Mollusca</taxon>
        <taxon>Gastropoda</taxon>
        <taxon>Heterobranchia</taxon>
        <taxon>Euthyneura</taxon>
        <taxon>Panpulmonata</taxon>
        <taxon>Hygrophila</taxon>
        <taxon>Lymnaeoidea</taxon>
        <taxon>Lymnaeidae</taxon>
        <taxon>Lymnaea</taxon>
    </lineage>
</organism>
<evidence type="ECO:0000259" key="7">
    <source>
        <dbReference type="Pfam" id="PF02932"/>
    </source>
</evidence>
<dbReference type="GO" id="GO:0016020">
    <property type="term" value="C:membrane"/>
    <property type="evidence" value="ECO:0007669"/>
    <property type="project" value="UniProtKB-SubCell"/>
</dbReference>
<dbReference type="AlphaFoldDB" id="A0AAV2IC07"/>
<feature type="domain" description="Neurotransmitter-gated ion-channel ligand-binding" evidence="6">
    <location>
        <begin position="1"/>
        <end position="193"/>
    </location>
</feature>
<proteinExistence type="inferred from homology"/>
<evidence type="ECO:0000256" key="3">
    <source>
        <dbReference type="ARBA" id="ARBA00022989"/>
    </source>
</evidence>
<keyword evidence="5" id="KW-0732">Signal</keyword>
<dbReference type="Proteomes" id="UP001497497">
    <property type="component" value="Unassembled WGS sequence"/>
</dbReference>
<keyword evidence="2 5" id="KW-0812">Transmembrane</keyword>
<dbReference type="FunFam" id="2.70.170.10:FF:000028">
    <property type="entry name" value="AcetylCholine Receptor"/>
    <property type="match status" value="1"/>
</dbReference>
<dbReference type="Gene3D" id="1.20.58.390">
    <property type="entry name" value="Neurotransmitter-gated ion-channel transmembrane domain"/>
    <property type="match status" value="1"/>
</dbReference>
<feature type="chain" id="PRO_5043111862" evidence="5">
    <location>
        <begin position="32"/>
        <end position="275"/>
    </location>
</feature>
<evidence type="ECO:0000256" key="2">
    <source>
        <dbReference type="ARBA" id="ARBA00022692"/>
    </source>
</evidence>